<dbReference type="InterPro" id="IPR050738">
    <property type="entry name" value="Sulfatase"/>
</dbReference>
<organism evidence="6 7">
    <name type="scientific">Alsobacter ponti</name>
    <dbReference type="NCBI Taxonomy" id="2962936"/>
    <lineage>
        <taxon>Bacteria</taxon>
        <taxon>Pseudomonadati</taxon>
        <taxon>Pseudomonadota</taxon>
        <taxon>Alphaproteobacteria</taxon>
        <taxon>Hyphomicrobiales</taxon>
        <taxon>Alsobacteraceae</taxon>
        <taxon>Alsobacter</taxon>
    </lineage>
</organism>
<evidence type="ECO:0000256" key="4">
    <source>
        <dbReference type="ARBA" id="ARBA00022837"/>
    </source>
</evidence>
<evidence type="ECO:0000256" key="1">
    <source>
        <dbReference type="ARBA" id="ARBA00008779"/>
    </source>
</evidence>
<keyword evidence="7" id="KW-1185">Reference proteome</keyword>
<comment type="similarity">
    <text evidence="1">Belongs to the sulfatase family.</text>
</comment>
<dbReference type="PANTHER" id="PTHR42693">
    <property type="entry name" value="ARYLSULFATASE FAMILY MEMBER"/>
    <property type="match status" value="1"/>
</dbReference>
<dbReference type="InterPro" id="IPR017850">
    <property type="entry name" value="Alkaline_phosphatase_core_sf"/>
</dbReference>
<accession>A0ABT1LC76</accession>
<evidence type="ECO:0000313" key="6">
    <source>
        <dbReference type="EMBL" id="MCP8939107.1"/>
    </source>
</evidence>
<name>A0ABT1LC76_9HYPH</name>
<dbReference type="InterPro" id="IPR024607">
    <property type="entry name" value="Sulfatase_CS"/>
</dbReference>
<protein>
    <submittedName>
        <fullName evidence="6">Sulfatase-like hydrolase/transferase</fullName>
    </submittedName>
</protein>
<dbReference type="EMBL" id="JANCLU010000009">
    <property type="protein sequence ID" value="MCP8939107.1"/>
    <property type="molecule type" value="Genomic_DNA"/>
</dbReference>
<dbReference type="PANTHER" id="PTHR42693:SF53">
    <property type="entry name" value="ENDO-4-O-SULFATASE"/>
    <property type="match status" value="1"/>
</dbReference>
<evidence type="ECO:0000259" key="5">
    <source>
        <dbReference type="Pfam" id="PF00884"/>
    </source>
</evidence>
<dbReference type="InterPro" id="IPR000917">
    <property type="entry name" value="Sulfatase_N"/>
</dbReference>
<feature type="domain" description="Sulfatase N-terminal" evidence="5">
    <location>
        <begin position="4"/>
        <end position="289"/>
    </location>
</feature>
<comment type="caution">
    <text evidence="6">The sequence shown here is derived from an EMBL/GenBank/DDBJ whole genome shotgun (WGS) entry which is preliminary data.</text>
</comment>
<keyword evidence="4" id="KW-0106">Calcium</keyword>
<reference evidence="6 7" key="1">
    <citation type="submission" date="2022-07" db="EMBL/GenBank/DDBJ databases">
        <authorList>
            <person name="Li W.-J."/>
            <person name="Deng Q.-Q."/>
        </authorList>
    </citation>
    <scope>NUCLEOTIDE SEQUENCE [LARGE SCALE GENOMIC DNA]</scope>
    <source>
        <strain evidence="6 7">SYSU M60028</strain>
    </source>
</reference>
<proteinExistence type="inferred from homology"/>
<dbReference type="Pfam" id="PF00884">
    <property type="entry name" value="Sulfatase"/>
    <property type="match status" value="1"/>
</dbReference>
<dbReference type="PROSITE" id="PS00523">
    <property type="entry name" value="SULFATASE_1"/>
    <property type="match status" value="1"/>
</dbReference>
<gene>
    <name evidence="6" type="ORF">NK718_11315</name>
</gene>
<keyword evidence="2" id="KW-0479">Metal-binding</keyword>
<dbReference type="Proteomes" id="UP001205890">
    <property type="component" value="Unassembled WGS sequence"/>
</dbReference>
<evidence type="ECO:0000256" key="2">
    <source>
        <dbReference type="ARBA" id="ARBA00022723"/>
    </source>
</evidence>
<dbReference type="RefSeq" id="WP_254741947.1">
    <property type="nucleotide sequence ID" value="NZ_JANCLU010000009.1"/>
</dbReference>
<keyword evidence="3" id="KW-0378">Hydrolase</keyword>
<dbReference type="Gene3D" id="3.40.720.10">
    <property type="entry name" value="Alkaline Phosphatase, subunit A"/>
    <property type="match status" value="2"/>
</dbReference>
<evidence type="ECO:0000256" key="3">
    <source>
        <dbReference type="ARBA" id="ARBA00022801"/>
    </source>
</evidence>
<evidence type="ECO:0000313" key="7">
    <source>
        <dbReference type="Proteomes" id="UP001205890"/>
    </source>
</evidence>
<dbReference type="SUPFAM" id="SSF53649">
    <property type="entry name" value="Alkaline phosphatase-like"/>
    <property type="match status" value="1"/>
</dbReference>
<sequence>MTRPNIVLVFSDQQRMDSIGAYGNRFVETPNLDAMAEGGMRFTHAFTPWPVCTPARGTMWTGAYPHAHGLIDNVYGVANAFDSPASLLRETVFDRMKAAGYLTAHFGKWHLGEEQPRFFDVWEECFNSRFGHWIDGKRDGVYRPDRQTDACVAFLRRQATSEQPFVMVQSYYPPHDPYTAPSRYYEPYRGRGVPFAGYYAAVTALDACLGRIRDTLRDTGLDRSTLVIYYSDHGDTFWYRREGEHKFVCHDDAIRIPFIAEGPGVPPGSVCDLPVGLQDLAPTLIELAGGRALSPMHGASLVPLLRGERPAWRDDYYVENITHISKIEQRCVRTADWKLIASGTGQHELYNLRDDPEEELDLFLTPRPDGEFRRFDHFPDFAREIDGLADRMVRHAEAMGDDWGAQLGRRVKAEIAPRLAALAGGG</sequence>